<dbReference type="PANTHER" id="PTHR22854">
    <property type="entry name" value="TRYPTOPHAN BIOSYNTHESIS PROTEIN"/>
    <property type="match status" value="1"/>
</dbReference>
<evidence type="ECO:0000256" key="3">
    <source>
        <dbReference type="ARBA" id="ARBA00012362"/>
    </source>
</evidence>
<comment type="caution">
    <text evidence="12">The sequence shown here is derived from an EMBL/GenBank/DDBJ whole genome shotgun (WGS) entry which is preliminary data.</text>
</comment>
<dbReference type="InterPro" id="IPR045186">
    <property type="entry name" value="Indole-3-glycerol_P_synth"/>
</dbReference>
<dbReference type="InterPro" id="IPR013785">
    <property type="entry name" value="Aldolase_TIM"/>
</dbReference>
<dbReference type="AlphaFoldDB" id="A0A8J7V0W3"/>
<dbReference type="EMBL" id="JAGMWN010000001">
    <property type="protein sequence ID" value="MBP5855476.1"/>
    <property type="molecule type" value="Genomic_DNA"/>
</dbReference>
<dbReference type="RefSeq" id="WP_210680064.1">
    <property type="nucleotide sequence ID" value="NZ_JAGMWN010000001.1"/>
</dbReference>
<evidence type="ECO:0000256" key="1">
    <source>
        <dbReference type="ARBA" id="ARBA00001633"/>
    </source>
</evidence>
<dbReference type="UniPathway" id="UPA00035">
    <property type="reaction ID" value="UER00043"/>
</dbReference>
<keyword evidence="8 10" id="KW-0057">Aromatic amino acid biosynthesis</keyword>
<keyword evidence="5 10" id="KW-0028">Amino-acid biosynthesis</keyword>
<dbReference type="Gene3D" id="3.20.20.70">
    <property type="entry name" value="Aldolase class I"/>
    <property type="match status" value="1"/>
</dbReference>
<dbReference type="GO" id="GO:0004640">
    <property type="term" value="F:phosphoribosylanthranilate isomerase activity"/>
    <property type="evidence" value="ECO:0007669"/>
    <property type="project" value="TreeGrafter"/>
</dbReference>
<dbReference type="InterPro" id="IPR013798">
    <property type="entry name" value="Indole-3-glycerol_P_synth_dom"/>
</dbReference>
<evidence type="ECO:0000256" key="8">
    <source>
        <dbReference type="ARBA" id="ARBA00023141"/>
    </source>
</evidence>
<evidence type="ECO:0000256" key="5">
    <source>
        <dbReference type="ARBA" id="ARBA00022605"/>
    </source>
</evidence>
<comment type="pathway">
    <text evidence="2 10">Amino-acid biosynthesis; L-tryptophan biosynthesis; L-tryptophan from chorismate: step 4/5.</text>
</comment>
<organism evidence="12 13">
    <name type="scientific">Marivibrio halodurans</name>
    <dbReference type="NCBI Taxonomy" id="2039722"/>
    <lineage>
        <taxon>Bacteria</taxon>
        <taxon>Pseudomonadati</taxon>
        <taxon>Pseudomonadota</taxon>
        <taxon>Alphaproteobacteria</taxon>
        <taxon>Rhodospirillales</taxon>
        <taxon>Rhodospirillaceae</taxon>
        <taxon>Marivibrio</taxon>
    </lineage>
</organism>
<comment type="similarity">
    <text evidence="10">Belongs to the TrpC family.</text>
</comment>
<name>A0A8J7V0W3_9PROT</name>
<evidence type="ECO:0000256" key="6">
    <source>
        <dbReference type="ARBA" id="ARBA00022793"/>
    </source>
</evidence>
<dbReference type="GO" id="GO:0004425">
    <property type="term" value="F:indole-3-glycerol-phosphate synthase activity"/>
    <property type="evidence" value="ECO:0007669"/>
    <property type="project" value="UniProtKB-UniRule"/>
</dbReference>
<dbReference type="FunFam" id="3.20.20.70:FF:000024">
    <property type="entry name" value="Indole-3-glycerol phosphate synthase"/>
    <property type="match status" value="1"/>
</dbReference>
<evidence type="ECO:0000256" key="9">
    <source>
        <dbReference type="ARBA" id="ARBA00023239"/>
    </source>
</evidence>
<evidence type="ECO:0000313" key="12">
    <source>
        <dbReference type="EMBL" id="MBP5855476.1"/>
    </source>
</evidence>
<dbReference type="NCBIfam" id="NF001373">
    <property type="entry name" value="PRK00278.1-6"/>
    <property type="match status" value="1"/>
</dbReference>
<keyword evidence="9 10" id="KW-0456">Lyase</keyword>
<comment type="catalytic activity">
    <reaction evidence="1 10">
        <text>1-(2-carboxyphenylamino)-1-deoxy-D-ribulose 5-phosphate + H(+) = (1S,2R)-1-C-(indol-3-yl)glycerol 3-phosphate + CO2 + H2O</text>
        <dbReference type="Rhea" id="RHEA:23476"/>
        <dbReference type="ChEBI" id="CHEBI:15377"/>
        <dbReference type="ChEBI" id="CHEBI:15378"/>
        <dbReference type="ChEBI" id="CHEBI:16526"/>
        <dbReference type="ChEBI" id="CHEBI:58613"/>
        <dbReference type="ChEBI" id="CHEBI:58866"/>
        <dbReference type="EC" id="4.1.1.48"/>
    </reaction>
</comment>
<dbReference type="CDD" id="cd00331">
    <property type="entry name" value="IGPS"/>
    <property type="match status" value="1"/>
</dbReference>
<keyword evidence="13" id="KW-1185">Reference proteome</keyword>
<gene>
    <name evidence="10 12" type="primary">trpC</name>
    <name evidence="12" type="ORF">KAJ83_00515</name>
</gene>
<dbReference type="NCBIfam" id="NF001377">
    <property type="entry name" value="PRK00278.2-4"/>
    <property type="match status" value="1"/>
</dbReference>
<accession>A0A8J7V0W3</accession>
<evidence type="ECO:0000256" key="4">
    <source>
        <dbReference type="ARBA" id="ARBA00018080"/>
    </source>
</evidence>
<dbReference type="InterPro" id="IPR011060">
    <property type="entry name" value="RibuloseP-bd_barrel"/>
</dbReference>
<protein>
    <recommendedName>
        <fullName evidence="4 10">Indole-3-glycerol phosphate synthase</fullName>
        <shortName evidence="10">IGPS</shortName>
        <ecNumber evidence="3 10">4.1.1.48</ecNumber>
    </recommendedName>
</protein>
<evidence type="ECO:0000256" key="2">
    <source>
        <dbReference type="ARBA" id="ARBA00004696"/>
    </source>
</evidence>
<dbReference type="PROSITE" id="PS00614">
    <property type="entry name" value="IGPS"/>
    <property type="match status" value="1"/>
</dbReference>
<dbReference type="Proteomes" id="UP000672602">
    <property type="component" value="Unassembled WGS sequence"/>
</dbReference>
<evidence type="ECO:0000256" key="10">
    <source>
        <dbReference type="HAMAP-Rule" id="MF_00134"/>
    </source>
</evidence>
<dbReference type="Pfam" id="PF00218">
    <property type="entry name" value="IGPS"/>
    <property type="match status" value="1"/>
</dbReference>
<dbReference type="HAMAP" id="MF_00134_B">
    <property type="entry name" value="IGPS_B"/>
    <property type="match status" value="1"/>
</dbReference>
<dbReference type="InterPro" id="IPR001468">
    <property type="entry name" value="Indole-3-GlycerolPSynthase_CS"/>
</dbReference>
<dbReference type="NCBIfam" id="NF001370">
    <property type="entry name" value="PRK00278.1-2"/>
    <property type="match status" value="1"/>
</dbReference>
<evidence type="ECO:0000259" key="11">
    <source>
        <dbReference type="Pfam" id="PF00218"/>
    </source>
</evidence>
<keyword evidence="6 10" id="KW-0210">Decarboxylase</keyword>
<dbReference type="EC" id="4.1.1.48" evidence="3 10"/>
<sequence>MSDVLDKICADKRDFVAARKKDTPLEAVREAAAAAPRPRGFAAALEAKIAAGAYGLIAEIKKASPSKGVIREDFAPVDLARAYRQGGAACLSILTDEPYFQGRDRYLTAARTAVDLPVLRKDFMLDPYQIHESRAIGADAILLIMAALSDDRAAQLEEIAHTLGMDVLVEVHDAEELARALKLKSKLIGVNNRNLKTLDVSLETGAQLIPTIGPDRIAVAESGLFAPADLARMADCGAHCFLIGESLMRQADVAEATRVILTRETAA</sequence>
<dbReference type="GO" id="GO:0000162">
    <property type="term" value="P:L-tryptophan biosynthetic process"/>
    <property type="evidence" value="ECO:0007669"/>
    <property type="project" value="UniProtKB-UniRule"/>
</dbReference>
<reference evidence="12" key="1">
    <citation type="submission" date="2021-04" db="EMBL/GenBank/DDBJ databases">
        <authorList>
            <person name="Zhang D.-C."/>
        </authorList>
    </citation>
    <scope>NUCLEOTIDE SEQUENCE</scope>
    <source>
        <strain evidence="12">CGMCC 1.15697</strain>
    </source>
</reference>
<proteinExistence type="inferred from homology"/>
<evidence type="ECO:0000313" key="13">
    <source>
        <dbReference type="Proteomes" id="UP000672602"/>
    </source>
</evidence>
<evidence type="ECO:0000256" key="7">
    <source>
        <dbReference type="ARBA" id="ARBA00022822"/>
    </source>
</evidence>
<feature type="domain" description="Indole-3-glycerol phosphate synthase" evidence="11">
    <location>
        <begin position="5"/>
        <end position="258"/>
    </location>
</feature>
<keyword evidence="7 10" id="KW-0822">Tryptophan biosynthesis</keyword>
<dbReference type="SUPFAM" id="SSF51366">
    <property type="entry name" value="Ribulose-phoshate binding barrel"/>
    <property type="match status" value="1"/>
</dbReference>
<dbReference type="PANTHER" id="PTHR22854:SF2">
    <property type="entry name" value="INDOLE-3-GLYCEROL-PHOSPHATE SYNTHASE"/>
    <property type="match status" value="1"/>
</dbReference>